<evidence type="ECO:0000313" key="2">
    <source>
        <dbReference type="WBParaSite" id="PS1159_v2.g13330.t1"/>
    </source>
</evidence>
<organism evidence="1 2">
    <name type="scientific">Panagrolaimus sp. PS1159</name>
    <dbReference type="NCBI Taxonomy" id="55785"/>
    <lineage>
        <taxon>Eukaryota</taxon>
        <taxon>Metazoa</taxon>
        <taxon>Ecdysozoa</taxon>
        <taxon>Nematoda</taxon>
        <taxon>Chromadorea</taxon>
        <taxon>Rhabditida</taxon>
        <taxon>Tylenchina</taxon>
        <taxon>Panagrolaimomorpha</taxon>
        <taxon>Panagrolaimoidea</taxon>
        <taxon>Panagrolaimidae</taxon>
        <taxon>Panagrolaimus</taxon>
    </lineage>
</organism>
<name>A0AC35F3H6_9BILA</name>
<evidence type="ECO:0000313" key="1">
    <source>
        <dbReference type="Proteomes" id="UP000887580"/>
    </source>
</evidence>
<reference evidence="2" key="1">
    <citation type="submission" date="2022-11" db="UniProtKB">
        <authorList>
            <consortium name="WormBaseParasite"/>
        </authorList>
    </citation>
    <scope>IDENTIFICATION</scope>
</reference>
<protein>
    <submittedName>
        <fullName evidence="2">CUB domain-containing protein</fullName>
    </submittedName>
</protein>
<sequence>MAAFLLSLIFIIEKTIADCGREQIIGGKNRNGEITSPRYPNGYPGKQRCIFNLTAEPGYVVHIIFIDFDLEDVYSRSAQCLKDYIILTVTDGEGRLHHIGQRYCGKQIPNPLQTMQSNVLLTFVSTYSSKRRGFRLQYEFVPEAQVLQPMSIYGDPDTRWRRECGGHNDQNEINGEITSPGFPNTYPKNVTCNWLLRVNTQKRIYIRIVHLELSPTISECERASLYIIDGYKHDFMISGSRKWLDQSNEIKFCGGQLYYKDEGMKSYLSQGNRVIIKFVTHDTPAIEQFLKYEEEGNPIGFKLIWTEVNSLVNEGITSKPCEGFTCKGGEFCIDDGHNICAERTRLCINKTLQCNGIANCAENDSSDENNSLLHRVAMRREIQRRLQERAKSVKESINSRLQNDSSNHQIISETNSNNNRNSGNDFSQRLRRLSPAFFTWSRRTSGAESTTPSLTLQETSFRDPQSIWQRESSSPRPPKVVKLEPLQAKTLHRRSGGAPIAFDETEIIGGQQRQQQTSFSSRKSTTDGILALKHSALV</sequence>
<dbReference type="Proteomes" id="UP000887580">
    <property type="component" value="Unplaced"/>
</dbReference>
<proteinExistence type="predicted"/>
<accession>A0AC35F3H6</accession>
<dbReference type="WBParaSite" id="PS1159_v2.g13330.t1">
    <property type="protein sequence ID" value="PS1159_v2.g13330.t1"/>
    <property type="gene ID" value="PS1159_v2.g13330"/>
</dbReference>